<dbReference type="Proteomes" id="UP000239203">
    <property type="component" value="Unassembled WGS sequence"/>
</dbReference>
<dbReference type="EMBL" id="PTIX01000004">
    <property type="protein sequence ID" value="PPK69179.1"/>
    <property type="molecule type" value="Genomic_DNA"/>
</dbReference>
<dbReference type="Gene3D" id="3.30.60.230">
    <property type="entry name" value="Lsr2, dimerization domain"/>
    <property type="match status" value="1"/>
</dbReference>
<reference evidence="4 5" key="1">
    <citation type="submission" date="2018-02" db="EMBL/GenBank/DDBJ databases">
        <title>Genomic Encyclopedia of Archaeal and Bacterial Type Strains, Phase II (KMG-II): from individual species to whole genera.</title>
        <authorList>
            <person name="Goeker M."/>
        </authorList>
    </citation>
    <scope>NUCLEOTIDE SEQUENCE [LARGE SCALE GENOMIC DNA]</scope>
    <source>
        <strain evidence="4 5">YU 961-1</strain>
    </source>
</reference>
<dbReference type="GO" id="GO:0016746">
    <property type="term" value="F:acyltransferase activity"/>
    <property type="evidence" value="ECO:0007669"/>
    <property type="project" value="InterPro"/>
</dbReference>
<gene>
    <name evidence="4" type="ORF">CLV40_104432</name>
</gene>
<proteinExistence type="predicted"/>
<feature type="domain" description="Lsr2 DNA-binding" evidence="3">
    <location>
        <begin position="73"/>
        <end position="109"/>
    </location>
</feature>
<evidence type="ECO:0000256" key="1">
    <source>
        <dbReference type="ARBA" id="ARBA00023125"/>
    </source>
</evidence>
<dbReference type="InterPro" id="IPR036625">
    <property type="entry name" value="E3-bd_dom_sf"/>
</dbReference>
<evidence type="ECO:0000259" key="2">
    <source>
        <dbReference type="Pfam" id="PF11774"/>
    </source>
</evidence>
<evidence type="ECO:0000313" key="4">
    <source>
        <dbReference type="EMBL" id="PPK69179.1"/>
    </source>
</evidence>
<name>A0A2S6GVF1_9PSEU</name>
<protein>
    <submittedName>
        <fullName evidence="4">Lsr2 protein</fullName>
    </submittedName>
</protein>
<dbReference type="Pfam" id="PF11774">
    <property type="entry name" value="Lsr2"/>
    <property type="match status" value="1"/>
</dbReference>
<dbReference type="AlphaFoldDB" id="A0A2S6GVF1"/>
<accession>A0A2S6GVF1</accession>
<organism evidence="4 5">
    <name type="scientific">Actinokineospora auranticolor</name>
    <dbReference type="NCBI Taxonomy" id="155976"/>
    <lineage>
        <taxon>Bacteria</taxon>
        <taxon>Bacillati</taxon>
        <taxon>Actinomycetota</taxon>
        <taxon>Actinomycetes</taxon>
        <taxon>Pseudonocardiales</taxon>
        <taxon>Pseudonocardiaceae</taxon>
        <taxon>Actinokineospora</taxon>
    </lineage>
</organism>
<dbReference type="Gene3D" id="4.10.320.10">
    <property type="entry name" value="E3-binding domain"/>
    <property type="match status" value="1"/>
</dbReference>
<dbReference type="Pfam" id="PF23359">
    <property type="entry name" value="Lsr2_DNA-bd"/>
    <property type="match status" value="1"/>
</dbReference>
<evidence type="ECO:0000259" key="3">
    <source>
        <dbReference type="Pfam" id="PF23359"/>
    </source>
</evidence>
<dbReference type="InterPro" id="IPR042261">
    <property type="entry name" value="Lsr2-like_dimerization"/>
</dbReference>
<keyword evidence="5" id="KW-1185">Reference proteome</keyword>
<comment type="caution">
    <text evidence="4">The sequence shown here is derived from an EMBL/GenBank/DDBJ whole genome shotgun (WGS) entry which is preliminary data.</text>
</comment>
<feature type="domain" description="Lsr2 dimerization" evidence="2">
    <location>
        <begin position="1"/>
        <end position="58"/>
    </location>
</feature>
<dbReference type="GO" id="GO:0003677">
    <property type="term" value="F:DNA binding"/>
    <property type="evidence" value="ECO:0007669"/>
    <property type="project" value="UniProtKB-KW"/>
</dbReference>
<dbReference type="RefSeq" id="WP_104478690.1">
    <property type="nucleotide sequence ID" value="NZ_CP154825.1"/>
</dbReference>
<dbReference type="InterPro" id="IPR055370">
    <property type="entry name" value="Lsr2_DNA-bd"/>
</dbReference>
<sequence length="112" mass="12339">MAQKTVVELVDDLDGGQADETVAFAIDGVDFLIDLSRENATRLRDSLAEFVGHARRTGSRKAKNGLVVRRFGTDRQDNQAIREWARSQGETVAERGRIPAALVMKFQEAHGG</sequence>
<keyword evidence="1" id="KW-0238">DNA-binding</keyword>
<dbReference type="OrthoDB" id="4113332at2"/>
<evidence type="ECO:0000313" key="5">
    <source>
        <dbReference type="Proteomes" id="UP000239203"/>
    </source>
</evidence>
<dbReference type="InterPro" id="IPR024412">
    <property type="entry name" value="Lsr2_dim_dom"/>
</dbReference>